<dbReference type="AlphaFoldDB" id="A0A399F9A8"/>
<dbReference type="InterPro" id="IPR003141">
    <property type="entry name" value="Pol/His_phosphatase_N"/>
</dbReference>
<feature type="domain" description="Polymerase/histidinol phosphatase N-terminal" evidence="1">
    <location>
        <begin position="138"/>
        <end position="202"/>
    </location>
</feature>
<dbReference type="PANTHER" id="PTHR42924">
    <property type="entry name" value="EXONUCLEASE"/>
    <property type="match status" value="1"/>
</dbReference>
<evidence type="ECO:0000313" key="3">
    <source>
        <dbReference type="Proteomes" id="UP000266178"/>
    </source>
</evidence>
<dbReference type="InterPro" id="IPR052018">
    <property type="entry name" value="PHP_domain"/>
</dbReference>
<reference evidence="2 3" key="1">
    <citation type="submission" date="2018-08" db="EMBL/GenBank/DDBJ databases">
        <title>Meiothermus granaticius genome AF-68 sequencing project.</title>
        <authorList>
            <person name="Da Costa M.S."/>
            <person name="Albuquerque L."/>
            <person name="Raposo P."/>
            <person name="Froufe H.J.C."/>
            <person name="Barroso C.S."/>
            <person name="Egas C."/>
        </authorList>
    </citation>
    <scope>NUCLEOTIDE SEQUENCE [LARGE SCALE GENOMIC DNA]</scope>
    <source>
        <strain evidence="2 3">AF-68</strain>
    </source>
</reference>
<accession>A0A399F9A8</accession>
<organism evidence="2 3">
    <name type="scientific">Meiothermus granaticius NBRC 107808</name>
    <dbReference type="NCBI Taxonomy" id="1227551"/>
    <lineage>
        <taxon>Bacteria</taxon>
        <taxon>Thermotogati</taxon>
        <taxon>Deinococcota</taxon>
        <taxon>Deinococci</taxon>
        <taxon>Thermales</taxon>
        <taxon>Thermaceae</taxon>
        <taxon>Meiothermus</taxon>
    </lineage>
</organism>
<dbReference type="GO" id="GO:0035312">
    <property type="term" value="F:5'-3' DNA exonuclease activity"/>
    <property type="evidence" value="ECO:0007669"/>
    <property type="project" value="TreeGrafter"/>
</dbReference>
<comment type="caution">
    <text evidence="2">The sequence shown here is derived from an EMBL/GenBank/DDBJ whole genome shotgun (WGS) entry which is preliminary data.</text>
</comment>
<sequence>MSERGLIPQEARPGYTYHTFEVPPGVAALRVRLRYHKAGICQLYLSVFGPAGYRGTRMKPGAVGAVELELIFGAGGASLGALPGPIEPGVWRVLLDLERTQHATEYDLSVEASPEPPFLPAPPPAPHNGRSGAAWYRGELHAHSHHSDGRTDVQSVVEAARRYGLDFLALTDHYTPAGWSELKALSGPDLCVIPGMELTAHNGHANLHGLSSWVNPFVDGEGWGVNDVARAVHAQGGLFCVNHAFSLDLGWRYHRFDWTLADLMEIYHHLEGSANTSQLTLWDSLLRQGLRITGVAGTDSHDPYAGRHRLGQVFTYVYAEGLNPQALLAGLKAGRAYVSLGPRLEFVATAPGQRAGMGERLKAPSSLTLEAHLQDLAFPARVLLIKNGFYHAHQDIPVPREALALQFQDHDPQAGDYYRLEVFALPPQGGTSGHGREWDRTLVLSNPIFLE</sequence>
<protein>
    <recommendedName>
        <fullName evidence="1">Polymerase/histidinol phosphatase N-terminal domain-containing protein</fullName>
    </recommendedName>
</protein>
<dbReference type="PANTHER" id="PTHR42924:SF3">
    <property type="entry name" value="POLYMERASE_HISTIDINOL PHOSPHATASE N-TERMINAL DOMAIN-CONTAINING PROTEIN"/>
    <property type="match status" value="1"/>
</dbReference>
<dbReference type="InterPro" id="IPR004013">
    <property type="entry name" value="PHP_dom"/>
</dbReference>
<dbReference type="GO" id="GO:0004534">
    <property type="term" value="F:5'-3' RNA exonuclease activity"/>
    <property type="evidence" value="ECO:0007669"/>
    <property type="project" value="TreeGrafter"/>
</dbReference>
<dbReference type="Pfam" id="PF02811">
    <property type="entry name" value="PHP"/>
    <property type="match status" value="1"/>
</dbReference>
<proteinExistence type="predicted"/>
<name>A0A399F9A8_9DEIN</name>
<dbReference type="SUPFAM" id="SSF89550">
    <property type="entry name" value="PHP domain-like"/>
    <property type="match status" value="1"/>
</dbReference>
<evidence type="ECO:0000313" key="2">
    <source>
        <dbReference type="EMBL" id="RIH92720.1"/>
    </source>
</evidence>
<dbReference type="NCBIfam" id="NF038032">
    <property type="entry name" value="CehA_McbA_metalo"/>
    <property type="match status" value="1"/>
</dbReference>
<dbReference type="EMBL" id="QWLB01000015">
    <property type="protein sequence ID" value="RIH92720.1"/>
    <property type="molecule type" value="Genomic_DNA"/>
</dbReference>
<dbReference type="Gene3D" id="3.20.20.140">
    <property type="entry name" value="Metal-dependent hydrolases"/>
    <property type="match status" value="1"/>
</dbReference>
<gene>
    <name evidence="2" type="ORF">Mgrana_01382</name>
</gene>
<keyword evidence="3" id="KW-1185">Reference proteome</keyword>
<evidence type="ECO:0000259" key="1">
    <source>
        <dbReference type="SMART" id="SM00481"/>
    </source>
</evidence>
<dbReference type="Proteomes" id="UP000266178">
    <property type="component" value="Unassembled WGS sequence"/>
</dbReference>
<dbReference type="SMART" id="SM00481">
    <property type="entry name" value="POLIIIAc"/>
    <property type="match status" value="1"/>
</dbReference>
<dbReference type="InterPro" id="IPR016195">
    <property type="entry name" value="Pol/histidinol_Pase-like"/>
</dbReference>